<evidence type="ECO:0000313" key="1">
    <source>
        <dbReference type="Proteomes" id="UP000887580"/>
    </source>
</evidence>
<name>A0AC35G0Y1_9BILA</name>
<evidence type="ECO:0000313" key="2">
    <source>
        <dbReference type="WBParaSite" id="PS1159_v2.g22944.t1"/>
    </source>
</evidence>
<accession>A0AC35G0Y1</accession>
<organism evidence="1 2">
    <name type="scientific">Panagrolaimus sp. PS1159</name>
    <dbReference type="NCBI Taxonomy" id="55785"/>
    <lineage>
        <taxon>Eukaryota</taxon>
        <taxon>Metazoa</taxon>
        <taxon>Ecdysozoa</taxon>
        <taxon>Nematoda</taxon>
        <taxon>Chromadorea</taxon>
        <taxon>Rhabditida</taxon>
        <taxon>Tylenchina</taxon>
        <taxon>Panagrolaimomorpha</taxon>
        <taxon>Panagrolaimoidea</taxon>
        <taxon>Panagrolaimidae</taxon>
        <taxon>Panagrolaimus</taxon>
    </lineage>
</organism>
<reference evidence="2" key="1">
    <citation type="submission" date="2022-11" db="UniProtKB">
        <authorList>
            <consortium name="WormBaseParasite"/>
        </authorList>
    </citation>
    <scope>IDENTIFICATION</scope>
</reference>
<proteinExistence type="predicted"/>
<sequence>MEDPTTMEIGFPTLTATIPSTTPINFGLPADILQFYHTPVNTNELSIYNPGNIYISPTWQKINPTIINLPHSLPPVPKDIADLISPQQPTDPSPKDGWSYQPSLPSSNGTILLPMTIDMDTDATAEEPFPRPIPTRRPYCSPMIKEAYEQNDMLIEEIKLMYLKSGHSDDRINKLLMKYKTLPKKERPYKKRGTPCPK</sequence>
<protein>
    <submittedName>
        <fullName evidence="2">Uncharacterized protein</fullName>
    </submittedName>
</protein>
<dbReference type="Proteomes" id="UP000887580">
    <property type="component" value="Unplaced"/>
</dbReference>
<dbReference type="WBParaSite" id="PS1159_v2.g22944.t1">
    <property type="protein sequence ID" value="PS1159_v2.g22944.t1"/>
    <property type="gene ID" value="PS1159_v2.g22944"/>
</dbReference>